<dbReference type="PROSITE" id="PS01131">
    <property type="entry name" value="RRNA_A_DIMETH"/>
    <property type="match status" value="1"/>
</dbReference>
<dbReference type="GO" id="GO:0005759">
    <property type="term" value="C:mitochondrial matrix"/>
    <property type="evidence" value="ECO:0007669"/>
    <property type="project" value="TreeGrafter"/>
</dbReference>
<dbReference type="Gene3D" id="1.10.8.100">
    <property type="entry name" value="Ribosomal RNA adenine dimethylase-like, domain 2"/>
    <property type="match status" value="1"/>
</dbReference>
<dbReference type="EC" id="2.1.1.-" evidence="12"/>
<dbReference type="SUPFAM" id="SSF53335">
    <property type="entry name" value="S-adenosyl-L-methionine-dependent methyltransferases"/>
    <property type="match status" value="1"/>
</dbReference>
<dbReference type="SMART" id="SM00650">
    <property type="entry name" value="rADc"/>
    <property type="match status" value="1"/>
</dbReference>
<dbReference type="InterPro" id="IPR020596">
    <property type="entry name" value="rRNA_Ade_Mease_Trfase_CS"/>
</dbReference>
<reference evidence="14 15" key="1">
    <citation type="submission" date="2020-08" db="EMBL/GenBank/DDBJ databases">
        <title>Aphidius gifuensis genome sequencing and assembly.</title>
        <authorList>
            <person name="Du Z."/>
        </authorList>
    </citation>
    <scope>NUCLEOTIDE SEQUENCE [LARGE SCALE GENOMIC DNA]</scope>
    <source>
        <strain evidence="14">YNYX2018</strain>
        <tissue evidence="14">Adults</tissue>
    </source>
</reference>
<keyword evidence="4 11" id="KW-0808">Transferase</keyword>
<feature type="binding site" evidence="11">
    <location>
        <position position="33"/>
    </location>
    <ligand>
        <name>S-adenosyl-L-methionine</name>
        <dbReference type="ChEBI" id="CHEBI:59789"/>
    </ligand>
</feature>
<dbReference type="NCBIfam" id="TIGR00755">
    <property type="entry name" value="ksgA"/>
    <property type="match status" value="1"/>
</dbReference>
<evidence type="ECO:0000256" key="9">
    <source>
        <dbReference type="ARBA" id="ARBA00023128"/>
    </source>
</evidence>
<feature type="binding site" evidence="11">
    <location>
        <position position="31"/>
    </location>
    <ligand>
        <name>S-adenosyl-L-methionine</name>
        <dbReference type="ChEBI" id="CHEBI:59789"/>
    </ligand>
</feature>
<feature type="binding site" evidence="11">
    <location>
        <position position="80"/>
    </location>
    <ligand>
        <name>S-adenosyl-L-methionine</name>
        <dbReference type="ChEBI" id="CHEBI:59789"/>
    </ligand>
</feature>
<sequence>MAANLRFPPLPSIRDILKLYRLQARKQLAQNFLMDERLINKIIRQAGNINGSQVIEVGPGPGGLTRSIMKKLPDKLIVVEKDYRFKPTLEMLAETFETINGKMDIVFDDILKTNLTTIIPDDFKKEWNDKYPKIHIIGNLPFNVSTPLIINWLHDISEKRGAWSMGRVKLLLTFQKEVAERIVAQPLDEQRCRLSLMSQAWTYPRLRFMIPGKAFVPAPDVDVGVVTFEPLITPRTTHPFKLFEKMSRHLFSFRQKWSRSCIKTLFPPEVTEDMTMMMFKLSDLDPTMRPVQFSVEDVDKLCTAYKYLVENHPGLESYNYRASKKVLGKNQAVSLQITDIDDDYLIPTEEFSDTEQKIQENI</sequence>
<evidence type="ECO:0000256" key="10">
    <source>
        <dbReference type="ARBA" id="ARBA00023163"/>
    </source>
</evidence>
<dbReference type="GO" id="GO:0003723">
    <property type="term" value="F:RNA binding"/>
    <property type="evidence" value="ECO:0007669"/>
    <property type="project" value="UniProtKB-UniRule"/>
</dbReference>
<evidence type="ECO:0000256" key="7">
    <source>
        <dbReference type="ARBA" id="ARBA00022946"/>
    </source>
</evidence>
<dbReference type="GO" id="GO:0000179">
    <property type="term" value="F:rRNA (adenine-N6,N6-)-dimethyltransferase activity"/>
    <property type="evidence" value="ECO:0007669"/>
    <property type="project" value="UniProtKB-UniRule"/>
</dbReference>
<comment type="similarity">
    <text evidence="11 12">Belongs to the class I-like SAM-binding methyltransferase superfamily. rRNA adenine N(6)-methyltransferase family.</text>
</comment>
<dbReference type="AlphaFoldDB" id="A0A834XTX3"/>
<feature type="binding site" evidence="11">
    <location>
        <position position="58"/>
    </location>
    <ligand>
        <name>S-adenosyl-L-methionine</name>
        <dbReference type="ChEBI" id="CHEBI:59789"/>
    </ligand>
</feature>
<keyword evidence="7" id="KW-0809">Transit peptide</keyword>
<evidence type="ECO:0000256" key="6">
    <source>
        <dbReference type="ARBA" id="ARBA00022884"/>
    </source>
</evidence>
<keyword evidence="9" id="KW-0496">Mitochondrion</keyword>
<dbReference type="PANTHER" id="PTHR11727:SF17">
    <property type="entry name" value="DIMETHYLADENOSINE TRANSFERASE 1, MITOCHONDRIAL"/>
    <property type="match status" value="1"/>
</dbReference>
<keyword evidence="10" id="KW-0804">Transcription</keyword>
<comment type="subcellular location">
    <subcellularLocation>
        <location evidence="1">Mitochondrion</location>
    </subcellularLocation>
</comment>
<protein>
    <recommendedName>
        <fullName evidence="12">rRNA adenine N(6)-methyltransferase</fullName>
        <ecNumber evidence="12">2.1.1.-</ecNumber>
    </recommendedName>
</protein>
<dbReference type="InterPro" id="IPR011530">
    <property type="entry name" value="rRNA_adenine_dimethylase"/>
</dbReference>
<keyword evidence="15" id="KW-1185">Reference proteome</keyword>
<evidence type="ECO:0000259" key="13">
    <source>
        <dbReference type="SMART" id="SM00650"/>
    </source>
</evidence>
<evidence type="ECO:0000256" key="5">
    <source>
        <dbReference type="ARBA" id="ARBA00022691"/>
    </source>
</evidence>
<keyword evidence="6 11" id="KW-0694">RNA-binding</keyword>
<dbReference type="GO" id="GO:0006391">
    <property type="term" value="P:transcription initiation at mitochondrial promoter"/>
    <property type="evidence" value="ECO:0007669"/>
    <property type="project" value="TreeGrafter"/>
</dbReference>
<dbReference type="InterPro" id="IPR001737">
    <property type="entry name" value="KsgA/Erm"/>
</dbReference>
<dbReference type="FunFam" id="1.10.8.100:FF:000006">
    <property type="entry name" value="rRNA adenine N(6)-methyltransferase"/>
    <property type="match status" value="1"/>
</dbReference>
<evidence type="ECO:0000256" key="4">
    <source>
        <dbReference type="ARBA" id="ARBA00022679"/>
    </source>
</evidence>
<keyword evidence="5 11" id="KW-0949">S-adenosyl-L-methionine</keyword>
<dbReference type="Pfam" id="PF00398">
    <property type="entry name" value="RrnaAD"/>
    <property type="match status" value="1"/>
</dbReference>
<evidence type="ECO:0000256" key="1">
    <source>
        <dbReference type="ARBA" id="ARBA00004173"/>
    </source>
</evidence>
<proteinExistence type="inferred from homology"/>
<comment type="caution">
    <text evidence="14">The sequence shown here is derived from an EMBL/GenBank/DDBJ whole genome shotgun (WGS) entry which is preliminary data.</text>
</comment>
<evidence type="ECO:0000256" key="2">
    <source>
        <dbReference type="ARBA" id="ARBA00022552"/>
    </source>
</evidence>
<dbReference type="OrthoDB" id="16079at2759"/>
<keyword evidence="3 11" id="KW-0489">Methyltransferase</keyword>
<keyword evidence="2 12" id="KW-0698">rRNA processing</keyword>
<dbReference type="InterPro" id="IPR020598">
    <property type="entry name" value="rRNA_Ade_methylase_Trfase_N"/>
</dbReference>
<dbReference type="PROSITE" id="PS51689">
    <property type="entry name" value="SAM_RNA_A_N6_MT"/>
    <property type="match status" value="1"/>
</dbReference>
<name>A0A834XTX3_APHGI</name>
<evidence type="ECO:0000256" key="8">
    <source>
        <dbReference type="ARBA" id="ARBA00023015"/>
    </source>
</evidence>
<dbReference type="PANTHER" id="PTHR11727">
    <property type="entry name" value="DIMETHYLADENOSINE TRANSFERASE"/>
    <property type="match status" value="1"/>
</dbReference>
<accession>A0A834XTX3</accession>
<dbReference type="Gene3D" id="3.40.50.150">
    <property type="entry name" value="Vaccinia Virus protein VP39"/>
    <property type="match status" value="1"/>
</dbReference>
<evidence type="ECO:0000313" key="15">
    <source>
        <dbReference type="Proteomes" id="UP000639338"/>
    </source>
</evidence>
<dbReference type="Proteomes" id="UP000639338">
    <property type="component" value="Unassembled WGS sequence"/>
</dbReference>
<gene>
    <name evidence="14" type="ORF">HCN44_001767</name>
</gene>
<keyword evidence="8" id="KW-0805">Transcription regulation</keyword>
<evidence type="ECO:0000256" key="12">
    <source>
        <dbReference type="RuleBase" id="RU362106"/>
    </source>
</evidence>
<evidence type="ECO:0000256" key="11">
    <source>
        <dbReference type="PROSITE-ProRule" id="PRU01026"/>
    </source>
</evidence>
<dbReference type="InterPro" id="IPR029063">
    <property type="entry name" value="SAM-dependent_MTases_sf"/>
</dbReference>
<feature type="binding site" evidence="11">
    <location>
        <position position="109"/>
    </location>
    <ligand>
        <name>S-adenosyl-L-methionine</name>
        <dbReference type="ChEBI" id="CHEBI:59789"/>
    </ligand>
</feature>
<feature type="binding site" evidence="11">
    <location>
        <position position="139"/>
    </location>
    <ligand>
        <name>S-adenosyl-L-methionine</name>
        <dbReference type="ChEBI" id="CHEBI:59789"/>
    </ligand>
</feature>
<feature type="domain" description="Ribosomal RNA adenine methylase transferase N-terminal" evidence="13">
    <location>
        <begin position="38"/>
        <end position="232"/>
    </location>
</feature>
<dbReference type="InterPro" id="IPR023165">
    <property type="entry name" value="rRNA_Ade_diMease-like_C"/>
</dbReference>
<dbReference type="EMBL" id="JACMRX010000003">
    <property type="protein sequence ID" value="KAF7992442.1"/>
    <property type="molecule type" value="Genomic_DNA"/>
</dbReference>
<dbReference type="FunFam" id="3.40.50.150:FF:000109">
    <property type="entry name" value="rRNA adenine N(6)-methyltransferase"/>
    <property type="match status" value="1"/>
</dbReference>
<evidence type="ECO:0000313" key="14">
    <source>
        <dbReference type="EMBL" id="KAF7992442.1"/>
    </source>
</evidence>
<dbReference type="GO" id="GO:0034246">
    <property type="term" value="F:mitochondrial transcription factor activity"/>
    <property type="evidence" value="ECO:0007669"/>
    <property type="project" value="TreeGrafter"/>
</dbReference>
<organism evidence="14 15">
    <name type="scientific">Aphidius gifuensis</name>
    <name type="common">Parasitoid wasp</name>
    <dbReference type="NCBI Taxonomy" id="684658"/>
    <lineage>
        <taxon>Eukaryota</taxon>
        <taxon>Metazoa</taxon>
        <taxon>Ecdysozoa</taxon>
        <taxon>Arthropoda</taxon>
        <taxon>Hexapoda</taxon>
        <taxon>Insecta</taxon>
        <taxon>Pterygota</taxon>
        <taxon>Neoptera</taxon>
        <taxon>Endopterygota</taxon>
        <taxon>Hymenoptera</taxon>
        <taxon>Apocrita</taxon>
        <taxon>Ichneumonoidea</taxon>
        <taxon>Braconidae</taxon>
        <taxon>Aphidiinae</taxon>
        <taxon>Aphidius</taxon>
    </lineage>
</organism>
<evidence type="ECO:0000256" key="3">
    <source>
        <dbReference type="ARBA" id="ARBA00022603"/>
    </source>
</evidence>